<name>A0A9X1T3Y0_9HYPH</name>
<dbReference type="AlphaFoldDB" id="A0A9X1T3Y0"/>
<dbReference type="GO" id="GO:0006355">
    <property type="term" value="P:regulation of DNA-templated transcription"/>
    <property type="evidence" value="ECO:0007669"/>
    <property type="project" value="InterPro"/>
</dbReference>
<evidence type="ECO:0000313" key="2">
    <source>
        <dbReference type="EMBL" id="MCE7027342.1"/>
    </source>
</evidence>
<sequence>MAVAEKLSVELPAEMLRTIRETVEAGEFGSESEALQEAVRAWQREREEDERQLDAIRARIRRSLEDPRPSLTEAELRTRMREYMTEREKAAAADETR</sequence>
<gene>
    <name evidence="2" type="ORF">LZD57_05000</name>
</gene>
<evidence type="ECO:0000313" key="3">
    <source>
        <dbReference type="Proteomes" id="UP001139035"/>
    </source>
</evidence>
<accession>A0A9X1T3Y0</accession>
<dbReference type="SUPFAM" id="SSF47598">
    <property type="entry name" value="Ribbon-helix-helix"/>
    <property type="match status" value="1"/>
</dbReference>
<dbReference type="Proteomes" id="UP001139035">
    <property type="component" value="Unassembled WGS sequence"/>
</dbReference>
<comment type="caution">
    <text evidence="2">The sequence shown here is derived from an EMBL/GenBank/DDBJ whole genome shotgun (WGS) entry which is preliminary data.</text>
</comment>
<proteinExistence type="predicted"/>
<keyword evidence="3" id="KW-1185">Reference proteome</keyword>
<evidence type="ECO:0000256" key="1">
    <source>
        <dbReference type="SAM" id="Coils"/>
    </source>
</evidence>
<dbReference type="InterPro" id="IPR010985">
    <property type="entry name" value="Ribbon_hlx_hlx"/>
</dbReference>
<dbReference type="Gene3D" id="6.10.10.120">
    <property type="entry name" value="Antitoxin ParD1-like"/>
    <property type="match status" value="1"/>
</dbReference>
<organism evidence="2 3">
    <name type="scientific">Jiella avicenniae</name>
    <dbReference type="NCBI Taxonomy" id="2907202"/>
    <lineage>
        <taxon>Bacteria</taxon>
        <taxon>Pseudomonadati</taxon>
        <taxon>Pseudomonadota</taxon>
        <taxon>Alphaproteobacteria</taxon>
        <taxon>Hyphomicrobiales</taxon>
        <taxon>Aurantimonadaceae</taxon>
        <taxon>Jiella</taxon>
    </lineage>
</organism>
<dbReference type="RefSeq" id="WP_233718132.1">
    <property type="nucleotide sequence ID" value="NZ_JAJUWU010000004.1"/>
</dbReference>
<dbReference type="InterPro" id="IPR038296">
    <property type="entry name" value="ParD_sf"/>
</dbReference>
<feature type="coiled-coil region" evidence="1">
    <location>
        <begin position="32"/>
        <end position="66"/>
    </location>
</feature>
<reference evidence="2" key="1">
    <citation type="submission" date="2022-01" db="EMBL/GenBank/DDBJ databases">
        <title>Jiella avicenniae sp. nov., a novel endophytic bacterium isolated from bark of Avicennia marina.</title>
        <authorList>
            <person name="Tuo L."/>
        </authorList>
    </citation>
    <scope>NUCLEOTIDE SEQUENCE</scope>
    <source>
        <strain evidence="2">CBK1P-4</strain>
    </source>
</reference>
<keyword evidence="1" id="KW-0175">Coiled coil</keyword>
<protein>
    <submittedName>
        <fullName evidence="2">Ribbon-helix-helix domain-containing protein</fullName>
    </submittedName>
</protein>
<dbReference type="EMBL" id="JAJUWU010000004">
    <property type="protein sequence ID" value="MCE7027342.1"/>
    <property type="molecule type" value="Genomic_DNA"/>
</dbReference>